<accession>A0ABU7SB40</accession>
<dbReference type="Proteomes" id="UP001339911">
    <property type="component" value="Unassembled WGS sequence"/>
</dbReference>
<protein>
    <submittedName>
        <fullName evidence="1">Uncharacterized protein</fullName>
    </submittedName>
</protein>
<evidence type="ECO:0000313" key="2">
    <source>
        <dbReference type="Proteomes" id="UP001339911"/>
    </source>
</evidence>
<proteinExistence type="predicted"/>
<gene>
    <name evidence="1" type="ORF">V1634_10005</name>
</gene>
<organism evidence="1 2">
    <name type="scientific">Plantactinospora veratri</name>
    <dbReference type="NCBI Taxonomy" id="1436122"/>
    <lineage>
        <taxon>Bacteria</taxon>
        <taxon>Bacillati</taxon>
        <taxon>Actinomycetota</taxon>
        <taxon>Actinomycetes</taxon>
        <taxon>Micromonosporales</taxon>
        <taxon>Micromonosporaceae</taxon>
        <taxon>Plantactinospora</taxon>
    </lineage>
</organism>
<keyword evidence="2" id="KW-1185">Reference proteome</keyword>
<dbReference type="RefSeq" id="WP_331207476.1">
    <property type="nucleotide sequence ID" value="NZ_JAZGQL010000006.1"/>
</dbReference>
<evidence type="ECO:0000313" key="1">
    <source>
        <dbReference type="EMBL" id="MEE6307156.1"/>
    </source>
</evidence>
<comment type="caution">
    <text evidence="1">The sequence shown here is derived from an EMBL/GenBank/DDBJ whole genome shotgun (WGS) entry which is preliminary data.</text>
</comment>
<name>A0ABU7SB40_9ACTN</name>
<sequence length="69" mass="7457">MLVARLRLPAPDRSAEVRRLEAEPGVDTFSGTPVRQAPLGTTVVLVPAAMWRFGLAPRSARCRGTLTRG</sequence>
<dbReference type="EMBL" id="JAZGQL010000006">
    <property type="protein sequence ID" value="MEE6307156.1"/>
    <property type="molecule type" value="Genomic_DNA"/>
</dbReference>
<reference evidence="1 2" key="1">
    <citation type="submission" date="2024-01" db="EMBL/GenBank/DDBJ databases">
        <title>Genome insights into Plantactinospora veratri sp. nov.</title>
        <authorList>
            <person name="Wang L."/>
        </authorList>
    </citation>
    <scope>NUCLEOTIDE SEQUENCE [LARGE SCALE GENOMIC DNA]</scope>
    <source>
        <strain evidence="1 2">NEAU-FHS4</strain>
    </source>
</reference>